<dbReference type="HAMAP" id="MF_01244">
    <property type="entry name" value="Arch_DHQ_synthase"/>
    <property type="match status" value="1"/>
</dbReference>
<dbReference type="InterPro" id="IPR030960">
    <property type="entry name" value="DHQS/DOIS_N"/>
</dbReference>
<feature type="domain" description="3-dehydroquinate synthase N-terminal" evidence="6">
    <location>
        <begin position="3"/>
        <end position="209"/>
    </location>
</feature>
<feature type="domain" description="3-dehydroquinate synthase C-terminal" evidence="7">
    <location>
        <begin position="223"/>
        <end position="400"/>
    </location>
</feature>
<evidence type="ECO:0000259" key="6">
    <source>
        <dbReference type="Pfam" id="PF01959"/>
    </source>
</evidence>
<comment type="similarity">
    <text evidence="5">Belongs to the archaeal-type DHQ synthase family.</text>
</comment>
<dbReference type="EMBL" id="FOTC01000002">
    <property type="protein sequence ID" value="SFL01617.1"/>
    <property type="molecule type" value="Genomic_DNA"/>
</dbReference>
<dbReference type="NCBIfam" id="NF002623">
    <property type="entry name" value="PRK02290.1-1"/>
    <property type="match status" value="1"/>
</dbReference>
<keyword evidence="1 5" id="KW-0028">Amino-acid biosynthesis</keyword>
<dbReference type="AlphaFoldDB" id="A0A1I4EAI6"/>
<dbReference type="GO" id="GO:0102042">
    <property type="term" value="F:dehydroquinate synthase activity"/>
    <property type="evidence" value="ECO:0007669"/>
    <property type="project" value="UniProtKB-EC"/>
</dbReference>
<evidence type="ECO:0000256" key="4">
    <source>
        <dbReference type="ARBA" id="ARBA00023141"/>
    </source>
</evidence>
<evidence type="ECO:0000313" key="8">
    <source>
        <dbReference type="EMBL" id="SFL01617.1"/>
    </source>
</evidence>
<dbReference type="PANTHER" id="PTHR33563">
    <property type="match status" value="1"/>
</dbReference>
<reference evidence="9" key="1">
    <citation type="submission" date="2016-10" db="EMBL/GenBank/DDBJ databases">
        <authorList>
            <person name="Varghese N."/>
            <person name="Submissions S."/>
        </authorList>
    </citation>
    <scope>NUCLEOTIDE SEQUENCE [LARGE SCALE GENOMIC DNA]</scope>
    <source>
        <strain evidence="9">CGMCC 1.7738</strain>
    </source>
</reference>
<dbReference type="InterPro" id="IPR002812">
    <property type="entry name" value="DHQS"/>
</dbReference>
<accession>A0A1I4EAI6</accession>
<dbReference type="InterPro" id="IPR056179">
    <property type="entry name" value="DHQS_C"/>
</dbReference>
<keyword evidence="3 5" id="KW-0520">NAD</keyword>
<evidence type="ECO:0000313" key="9">
    <source>
        <dbReference type="Proteomes" id="UP000199607"/>
    </source>
</evidence>
<evidence type="ECO:0000256" key="1">
    <source>
        <dbReference type="ARBA" id="ARBA00022605"/>
    </source>
</evidence>
<protein>
    <recommendedName>
        <fullName evidence="5">3-dehydroquinate synthase</fullName>
        <shortName evidence="5">DHQ synthase</shortName>
        <ecNumber evidence="5">1.4.1.24</ecNumber>
    </recommendedName>
    <alternativeName>
        <fullName evidence="5">3-dehydroquinate synthase II</fullName>
    </alternativeName>
</protein>
<dbReference type="GO" id="GO:0008652">
    <property type="term" value="P:amino acid biosynthetic process"/>
    <property type="evidence" value="ECO:0007669"/>
    <property type="project" value="UniProtKB-KW"/>
</dbReference>
<dbReference type="Pfam" id="PF01959">
    <property type="entry name" value="DHQS"/>
    <property type="match status" value="1"/>
</dbReference>
<dbReference type="GO" id="GO:0009073">
    <property type="term" value="P:aromatic amino acid family biosynthetic process"/>
    <property type="evidence" value="ECO:0007669"/>
    <property type="project" value="UniProtKB-UniRule"/>
</dbReference>
<evidence type="ECO:0000256" key="2">
    <source>
        <dbReference type="ARBA" id="ARBA00023002"/>
    </source>
</evidence>
<evidence type="ECO:0000259" key="7">
    <source>
        <dbReference type="Pfam" id="PF26558"/>
    </source>
</evidence>
<organism evidence="8 9">
    <name type="scientific">Halogranum rubrum</name>
    <dbReference type="NCBI Taxonomy" id="553466"/>
    <lineage>
        <taxon>Archaea</taxon>
        <taxon>Methanobacteriati</taxon>
        <taxon>Methanobacteriota</taxon>
        <taxon>Stenosarchaea group</taxon>
        <taxon>Halobacteria</taxon>
        <taxon>Halobacteriales</taxon>
        <taxon>Haloferacaceae</taxon>
    </lineage>
</organism>
<comment type="function">
    <text evidence="5">Catalyzes the oxidative deamination and cyclization of 2-amino-3,7-dideoxy-D-threo-hept-6-ulosonic acid (ADH) to yield 3-dehydroquinate (DHQ), which is fed into the canonical shikimic pathway of aromatic amino acid biosynthesis.</text>
</comment>
<dbReference type="GO" id="GO:0051287">
    <property type="term" value="F:NAD binding"/>
    <property type="evidence" value="ECO:0007669"/>
    <property type="project" value="UniProtKB-UniRule"/>
</dbReference>
<dbReference type="STRING" id="553466.SAMN04487950_1960"/>
<keyword evidence="9" id="KW-1185">Reference proteome</keyword>
<dbReference type="PANTHER" id="PTHR33563:SF1">
    <property type="entry name" value="3-DEHYDROQUINATE SYNTHASE"/>
    <property type="match status" value="1"/>
</dbReference>
<dbReference type="RefSeq" id="WP_089868892.1">
    <property type="nucleotide sequence ID" value="NZ_FOTC01000002.1"/>
</dbReference>
<gene>
    <name evidence="5" type="primary">aroB'</name>
    <name evidence="8" type="ORF">SAMN04487950_1960</name>
</gene>
<keyword evidence="4 5" id="KW-0057">Aromatic amino acid biosynthesis</keyword>
<keyword evidence="2 5" id="KW-0560">Oxidoreductase</keyword>
<evidence type="ECO:0000256" key="3">
    <source>
        <dbReference type="ARBA" id="ARBA00023027"/>
    </source>
</evidence>
<proteinExistence type="inferred from homology"/>
<dbReference type="PIRSF" id="PIRSF006655">
    <property type="entry name" value="DHQ_synth"/>
    <property type="match status" value="1"/>
</dbReference>
<dbReference type="EC" id="1.4.1.24" evidence="5"/>
<comment type="catalytic activity">
    <reaction evidence="5">
        <text>2-amino-2,3,7-trideoxy-D-lyxo-hept-6-ulosonate + NAD(+) + H2O = 3-dehydroquinate + NH4(+) + NADH + H(+)</text>
        <dbReference type="Rhea" id="RHEA:25956"/>
        <dbReference type="ChEBI" id="CHEBI:15377"/>
        <dbReference type="ChEBI" id="CHEBI:15378"/>
        <dbReference type="ChEBI" id="CHEBI:28938"/>
        <dbReference type="ChEBI" id="CHEBI:32364"/>
        <dbReference type="ChEBI" id="CHEBI:57540"/>
        <dbReference type="ChEBI" id="CHEBI:57945"/>
        <dbReference type="ChEBI" id="CHEBI:58859"/>
        <dbReference type="EC" id="1.4.1.24"/>
    </reaction>
</comment>
<dbReference type="Pfam" id="PF26558">
    <property type="entry name" value="DHQS_2nd"/>
    <property type="match status" value="1"/>
</dbReference>
<sequence>MTRSVWLKADDTVGDWETRKQRITAGLESGVDWVLVDESDVARVRELGDVKVAAFLQDTEAYVLDAEGSETENDGGAEAHADAYIVGKDGEGDGTVDLPSDFSGSADLTTLRRSDNRAQGAYVRIFDQDYESFAEEAAHDADFTLVVGENWKIIPLENLIARIGDETDLVTGVTSAEEAKTAFETLELGADGVLLDTDSPDEIRKTVEVRDAAERESLDLTWAEVTGVERTGMADRVCVDTGSLLDHDEGMLVGSMGRGLFFVHAETAESPYVASRPFRVNAGAVHAYVRTPGGGTKYLSELKSGDEVQVVDTNGKTREAIVGRVKIEKRPMFRVEARVQTESGEDRIETLLQNAETIKVPTSEGRKAVTDLQVGDEMLVYYEDTARHFGEAVEESIIEK</sequence>
<dbReference type="Proteomes" id="UP000199607">
    <property type="component" value="Unassembled WGS sequence"/>
</dbReference>
<evidence type="ECO:0000256" key="5">
    <source>
        <dbReference type="HAMAP-Rule" id="MF_01244"/>
    </source>
</evidence>
<name>A0A1I4EAI6_9EURY</name>
<dbReference type="GO" id="GO:0003856">
    <property type="term" value="F:3-dehydroquinate synthase activity"/>
    <property type="evidence" value="ECO:0007669"/>
    <property type="project" value="InterPro"/>
</dbReference>